<feature type="signal peptide" evidence="3">
    <location>
        <begin position="1"/>
        <end position="29"/>
    </location>
</feature>
<dbReference type="SUPFAM" id="SSF48452">
    <property type="entry name" value="TPR-like"/>
    <property type="match status" value="1"/>
</dbReference>
<organism evidence="4 5">
    <name type="scientific">Microvenator marinus</name>
    <dbReference type="NCBI Taxonomy" id="2600177"/>
    <lineage>
        <taxon>Bacteria</taxon>
        <taxon>Deltaproteobacteria</taxon>
        <taxon>Bradymonadales</taxon>
        <taxon>Microvenatoraceae</taxon>
        <taxon>Microvenator</taxon>
    </lineage>
</organism>
<accession>A0A5B8XM47</accession>
<feature type="region of interest" description="Disordered" evidence="2">
    <location>
        <begin position="96"/>
        <end position="127"/>
    </location>
</feature>
<proteinExistence type="predicted"/>
<gene>
    <name evidence="4" type="ORF">FRD01_02660</name>
</gene>
<name>A0A5B8XM47_9DELT</name>
<dbReference type="Gene3D" id="1.25.40.10">
    <property type="entry name" value="Tetratricopeptide repeat domain"/>
    <property type="match status" value="1"/>
</dbReference>
<dbReference type="RefSeq" id="WP_146957395.1">
    <property type="nucleotide sequence ID" value="NZ_CP042467.1"/>
</dbReference>
<dbReference type="Proteomes" id="UP000321595">
    <property type="component" value="Chromosome"/>
</dbReference>
<dbReference type="EMBL" id="CP042467">
    <property type="protein sequence ID" value="QED26177.1"/>
    <property type="molecule type" value="Genomic_DNA"/>
</dbReference>
<evidence type="ECO:0000313" key="5">
    <source>
        <dbReference type="Proteomes" id="UP000321595"/>
    </source>
</evidence>
<feature type="chain" id="PRO_5023126080" evidence="3">
    <location>
        <begin position="30"/>
        <end position="127"/>
    </location>
</feature>
<evidence type="ECO:0000313" key="4">
    <source>
        <dbReference type="EMBL" id="QED26177.1"/>
    </source>
</evidence>
<dbReference type="OrthoDB" id="5525901at2"/>
<evidence type="ECO:0000256" key="2">
    <source>
        <dbReference type="SAM" id="MobiDB-lite"/>
    </source>
</evidence>
<keyword evidence="5" id="KW-1185">Reference proteome</keyword>
<keyword evidence="1" id="KW-0802">TPR repeat</keyword>
<dbReference type="InterPro" id="IPR011990">
    <property type="entry name" value="TPR-like_helical_dom_sf"/>
</dbReference>
<protein>
    <submittedName>
        <fullName evidence="4">Uncharacterized protein</fullName>
    </submittedName>
</protein>
<dbReference type="PROSITE" id="PS51257">
    <property type="entry name" value="PROKAR_LIPOPROTEIN"/>
    <property type="match status" value="1"/>
</dbReference>
<dbReference type="PROSITE" id="PS50005">
    <property type="entry name" value="TPR"/>
    <property type="match status" value="1"/>
</dbReference>
<sequence>MKCVVRHFGIRSVHVYRLFVCALLGLVLAACEPPGKTETVLYEEAEVHYRAGDYQRALDGYESFLKLYPESPLADVARIRIRSINREVNAVLGRSDIPKPKWIPPRNAEITESAQSEPLESGPRQKK</sequence>
<dbReference type="AlphaFoldDB" id="A0A5B8XM47"/>
<feature type="repeat" description="TPR" evidence="1">
    <location>
        <begin position="38"/>
        <end position="71"/>
    </location>
</feature>
<evidence type="ECO:0000256" key="3">
    <source>
        <dbReference type="SAM" id="SignalP"/>
    </source>
</evidence>
<reference evidence="4 5" key="1">
    <citation type="submission" date="2019-08" db="EMBL/GenBank/DDBJ databases">
        <authorList>
            <person name="Liang Q."/>
        </authorList>
    </citation>
    <scope>NUCLEOTIDE SEQUENCE [LARGE SCALE GENOMIC DNA]</scope>
    <source>
        <strain evidence="4 5">V1718</strain>
    </source>
</reference>
<dbReference type="InterPro" id="IPR019734">
    <property type="entry name" value="TPR_rpt"/>
</dbReference>
<dbReference type="KEGG" id="bbae:FRD01_02660"/>
<evidence type="ECO:0000256" key="1">
    <source>
        <dbReference type="PROSITE-ProRule" id="PRU00339"/>
    </source>
</evidence>
<keyword evidence="3" id="KW-0732">Signal</keyword>